<evidence type="ECO:0000256" key="3">
    <source>
        <dbReference type="ARBA" id="ARBA00023172"/>
    </source>
</evidence>
<dbReference type="Gene3D" id="1.10.443.10">
    <property type="entry name" value="Intergrase catalytic core"/>
    <property type="match status" value="1"/>
</dbReference>
<dbReference type="EMBL" id="LWRY01000152">
    <property type="protein sequence ID" value="OCX70901.1"/>
    <property type="molecule type" value="Genomic_DNA"/>
</dbReference>
<evidence type="ECO:0000256" key="1">
    <source>
        <dbReference type="ARBA" id="ARBA00022908"/>
    </source>
</evidence>
<gene>
    <name evidence="5" type="ORF">A6M23_13170</name>
</gene>
<proteinExistence type="predicted"/>
<dbReference type="InterPro" id="IPR013762">
    <property type="entry name" value="Integrase-like_cat_sf"/>
</dbReference>
<dbReference type="AlphaFoldDB" id="A0A1C2J858"/>
<keyword evidence="6" id="KW-1185">Reference proteome</keyword>
<dbReference type="PROSITE" id="PS51898">
    <property type="entry name" value="TYR_RECOMBINASE"/>
    <property type="match status" value="1"/>
</dbReference>
<keyword evidence="3" id="KW-0233">DNA recombination</keyword>
<evidence type="ECO:0000256" key="2">
    <source>
        <dbReference type="ARBA" id="ARBA00023125"/>
    </source>
</evidence>
<dbReference type="Gene3D" id="1.10.150.130">
    <property type="match status" value="1"/>
</dbReference>
<evidence type="ECO:0000313" key="6">
    <source>
        <dbReference type="Proteomes" id="UP000095008"/>
    </source>
</evidence>
<dbReference type="InterPro" id="IPR050090">
    <property type="entry name" value="Tyrosine_recombinase_XerCD"/>
</dbReference>
<dbReference type="GO" id="GO:0015074">
    <property type="term" value="P:DNA integration"/>
    <property type="evidence" value="ECO:0007669"/>
    <property type="project" value="UniProtKB-KW"/>
</dbReference>
<dbReference type="OrthoDB" id="5293731at2"/>
<dbReference type="RefSeq" id="WP_065974107.1">
    <property type="nucleotide sequence ID" value="NZ_LWRY01000152.1"/>
</dbReference>
<sequence length="359" mass="39902">MAGFYEQTDQDGITIGWQAKVRRKGYPTQTKVFRAKREAEAWARSIESEMDRGIFAPRGESEKTTLGECFERYLVEVTPTKKMSSQDAEKRFIRQWLRRPLSSRTMASIRGIDVANVIKEMEAEGKGANTIRLHLAVLSHLFLVAKSNWGMASLDNPVSSVRKPRLPNGRERRLNPGEMGAILGALDLNLACLVVLAVETAMRQGEIATLNWDNVRLKERTLFLPKTKNGEARTVPLSPAAIEALNAVPRQSVGKRGKAMSVFGMSGAGIDSAWDRARIATGIPSGWGDDALHFHDLRHEATSRFFERTDLDIMEIRAITGHKNLQMLARYTHLRTANLADRLAGGKRGGVVHGKGDEE</sequence>
<name>A0A1C2J858_ACITH</name>
<keyword evidence="2" id="KW-0238">DNA-binding</keyword>
<reference evidence="5" key="1">
    <citation type="journal article" date="2016" name="Int. J. Mol. Sci.">
        <title>Comparative genomics of the extreme acidophile Acidithiobacillus thiooxidans reveals intraspecific divergence and niche adaptation.</title>
        <authorList>
            <person name="Zhang X."/>
            <person name="Feng X."/>
            <person name="Tao J."/>
            <person name="Ma L."/>
            <person name="Xiao Y."/>
            <person name="Liang Y."/>
            <person name="Liu X."/>
            <person name="Yin H."/>
        </authorList>
    </citation>
    <scope>NUCLEOTIDE SEQUENCE [LARGE SCALE GENOMIC DNA]</scope>
    <source>
        <strain evidence="5">DXS-W</strain>
    </source>
</reference>
<dbReference type="InterPro" id="IPR011010">
    <property type="entry name" value="DNA_brk_join_enz"/>
</dbReference>
<dbReference type="SUPFAM" id="SSF56349">
    <property type="entry name" value="DNA breaking-rejoining enzymes"/>
    <property type="match status" value="1"/>
</dbReference>
<dbReference type="Proteomes" id="UP000095008">
    <property type="component" value="Unassembled WGS sequence"/>
</dbReference>
<feature type="domain" description="Tyr recombinase" evidence="4">
    <location>
        <begin position="169"/>
        <end position="344"/>
    </location>
</feature>
<dbReference type="Pfam" id="PF00589">
    <property type="entry name" value="Phage_integrase"/>
    <property type="match status" value="1"/>
</dbReference>
<dbReference type="GO" id="GO:0006310">
    <property type="term" value="P:DNA recombination"/>
    <property type="evidence" value="ECO:0007669"/>
    <property type="project" value="UniProtKB-KW"/>
</dbReference>
<keyword evidence="1" id="KW-0229">DNA integration</keyword>
<evidence type="ECO:0000313" key="5">
    <source>
        <dbReference type="EMBL" id="OCX70901.1"/>
    </source>
</evidence>
<dbReference type="CDD" id="cd00796">
    <property type="entry name" value="INT_Rci_Hp1_C"/>
    <property type="match status" value="1"/>
</dbReference>
<comment type="caution">
    <text evidence="5">The sequence shown here is derived from an EMBL/GenBank/DDBJ whole genome shotgun (WGS) entry which is preliminary data.</text>
</comment>
<dbReference type="PANTHER" id="PTHR30349">
    <property type="entry name" value="PHAGE INTEGRASE-RELATED"/>
    <property type="match status" value="1"/>
</dbReference>
<dbReference type="GO" id="GO:0003677">
    <property type="term" value="F:DNA binding"/>
    <property type="evidence" value="ECO:0007669"/>
    <property type="project" value="UniProtKB-KW"/>
</dbReference>
<organism evidence="5 6">
    <name type="scientific">Acidithiobacillus thiooxidans</name>
    <name type="common">Thiobacillus thiooxidans</name>
    <dbReference type="NCBI Taxonomy" id="930"/>
    <lineage>
        <taxon>Bacteria</taxon>
        <taxon>Pseudomonadati</taxon>
        <taxon>Pseudomonadota</taxon>
        <taxon>Acidithiobacillia</taxon>
        <taxon>Acidithiobacillales</taxon>
        <taxon>Acidithiobacillaceae</taxon>
        <taxon>Acidithiobacillus</taxon>
    </lineage>
</organism>
<dbReference type="InterPro" id="IPR002104">
    <property type="entry name" value="Integrase_catalytic"/>
</dbReference>
<dbReference type="PANTHER" id="PTHR30349:SF94">
    <property type="entry name" value="INTEGRASE_RECOMBINASE HI_1414-RELATED"/>
    <property type="match status" value="1"/>
</dbReference>
<evidence type="ECO:0000259" key="4">
    <source>
        <dbReference type="PROSITE" id="PS51898"/>
    </source>
</evidence>
<accession>A0A1C2J858</accession>
<dbReference type="InterPro" id="IPR010998">
    <property type="entry name" value="Integrase_recombinase_N"/>
</dbReference>
<protein>
    <recommendedName>
        <fullName evidence="4">Tyr recombinase domain-containing protein</fullName>
    </recommendedName>
</protein>